<accession>A0A2S8GMQ6</accession>
<dbReference type="Proteomes" id="UP000237819">
    <property type="component" value="Unassembled WGS sequence"/>
</dbReference>
<proteinExistence type="predicted"/>
<protein>
    <submittedName>
        <fullName evidence="1">Uncharacterized protein</fullName>
    </submittedName>
</protein>
<dbReference type="AlphaFoldDB" id="A0A2S8GMQ6"/>
<evidence type="ECO:0000313" key="2">
    <source>
        <dbReference type="Proteomes" id="UP000237819"/>
    </source>
</evidence>
<name>A0A2S8GMQ6_9BACT</name>
<reference evidence="1 2" key="1">
    <citation type="submission" date="2018-02" db="EMBL/GenBank/DDBJ databases">
        <title>Comparative genomes isolates from brazilian mangrove.</title>
        <authorList>
            <person name="Araujo J.E."/>
            <person name="Taketani R.G."/>
            <person name="Silva M.C.P."/>
            <person name="Loureco M.V."/>
            <person name="Andreote F.D."/>
        </authorList>
    </citation>
    <scope>NUCLEOTIDE SEQUENCE [LARGE SCALE GENOMIC DNA]</scope>
    <source>
        <strain evidence="1 2">Nap-Phe MGV</strain>
    </source>
</reference>
<comment type="caution">
    <text evidence="1">The sequence shown here is derived from an EMBL/GenBank/DDBJ whole genome shotgun (WGS) entry which is preliminary data.</text>
</comment>
<gene>
    <name evidence="1" type="ORF">C5Y93_14495</name>
</gene>
<organism evidence="1 2">
    <name type="scientific">Blastopirellula marina</name>
    <dbReference type="NCBI Taxonomy" id="124"/>
    <lineage>
        <taxon>Bacteria</taxon>
        <taxon>Pseudomonadati</taxon>
        <taxon>Planctomycetota</taxon>
        <taxon>Planctomycetia</taxon>
        <taxon>Pirellulales</taxon>
        <taxon>Pirellulaceae</taxon>
        <taxon>Blastopirellula</taxon>
    </lineage>
</organism>
<evidence type="ECO:0000313" key="1">
    <source>
        <dbReference type="EMBL" id="PQO45641.1"/>
    </source>
</evidence>
<dbReference type="EMBL" id="PUHZ01000014">
    <property type="protein sequence ID" value="PQO45641.1"/>
    <property type="molecule type" value="Genomic_DNA"/>
</dbReference>
<sequence length="145" mass="16675">MDPQKELANAWRNEMIPLLNGVTYPDGRWFQMSEDLGELKVTETRWDTRDMGDQWTYFAQLCRESVPGNHLEVSAGEGGMGSDGIVALIDSRDNSLRWVLFSDLSNPFHRLEIRDKQILAETTLDTRWTIDLQKPENAFLWSVNG</sequence>